<sequence length="149" mass="16394">MSISETCPVVVSNPIVPETLCTNTGLSSSQKDDFLLNAHEIIAVPAQKETENESSIIMKIVVPNEAHHSTIEVPDESNYRDTLVLPENMSRASNNNQEPGAVLLDADYHNDPLSTSDVPHKFGHNISEESNFDHLISIVVQLHHPVTFS</sequence>
<evidence type="ECO:0000313" key="1">
    <source>
        <dbReference type="EMBL" id="VDP60585.1"/>
    </source>
</evidence>
<evidence type="ECO:0000313" key="2">
    <source>
        <dbReference type="Proteomes" id="UP000279833"/>
    </source>
</evidence>
<dbReference type="Proteomes" id="UP000279833">
    <property type="component" value="Unassembled WGS sequence"/>
</dbReference>
<dbReference type="WBParaSite" id="SCUD_0001597401-mRNA-1">
    <property type="protein sequence ID" value="SCUD_0001597401-mRNA-1"/>
    <property type="gene ID" value="SCUD_0001597401"/>
</dbReference>
<protein>
    <submittedName>
        <fullName evidence="3">Ovule protein</fullName>
    </submittedName>
</protein>
<gene>
    <name evidence="1" type="ORF">SCUD_LOCUS15971</name>
</gene>
<reference evidence="1 2" key="2">
    <citation type="submission" date="2018-11" db="EMBL/GenBank/DDBJ databases">
        <authorList>
            <consortium name="Pathogen Informatics"/>
        </authorList>
    </citation>
    <scope>NUCLEOTIDE SEQUENCE [LARGE SCALE GENOMIC DNA]</scope>
    <source>
        <strain evidence="1">Dakar</strain>
        <strain evidence="2">Dakar, Senegal</strain>
    </source>
</reference>
<name>A0A183KLQ6_9TREM</name>
<dbReference type="EMBL" id="UZAK01038181">
    <property type="protein sequence ID" value="VDP60585.1"/>
    <property type="molecule type" value="Genomic_DNA"/>
</dbReference>
<evidence type="ECO:0000313" key="3">
    <source>
        <dbReference type="WBParaSite" id="SCUD_0001597401-mRNA-1"/>
    </source>
</evidence>
<dbReference type="AlphaFoldDB" id="A0A183KLQ6"/>
<keyword evidence="2" id="KW-1185">Reference proteome</keyword>
<proteinExistence type="predicted"/>
<organism evidence="3">
    <name type="scientific">Schistosoma curassoni</name>
    <dbReference type="NCBI Taxonomy" id="6186"/>
    <lineage>
        <taxon>Eukaryota</taxon>
        <taxon>Metazoa</taxon>
        <taxon>Spiralia</taxon>
        <taxon>Lophotrochozoa</taxon>
        <taxon>Platyhelminthes</taxon>
        <taxon>Trematoda</taxon>
        <taxon>Digenea</taxon>
        <taxon>Strigeidida</taxon>
        <taxon>Schistosomatoidea</taxon>
        <taxon>Schistosomatidae</taxon>
        <taxon>Schistosoma</taxon>
    </lineage>
</organism>
<reference evidence="3" key="1">
    <citation type="submission" date="2016-06" db="UniProtKB">
        <authorList>
            <consortium name="WormBaseParasite"/>
        </authorList>
    </citation>
    <scope>IDENTIFICATION</scope>
</reference>
<accession>A0A183KLQ6</accession>